<evidence type="ECO:0000256" key="2">
    <source>
        <dbReference type="SAM" id="Phobius"/>
    </source>
</evidence>
<dbReference type="AlphaFoldDB" id="A0A1F8BI11"/>
<dbReference type="GO" id="GO:0046677">
    <property type="term" value="P:response to antibiotic"/>
    <property type="evidence" value="ECO:0007669"/>
    <property type="project" value="InterPro"/>
</dbReference>
<organism evidence="4 5">
    <name type="scientific">Candidatus Woesebacteria bacterium RIFCSPLOWO2_01_FULL_39_21</name>
    <dbReference type="NCBI Taxonomy" id="1802519"/>
    <lineage>
        <taxon>Bacteria</taxon>
        <taxon>Candidatus Woeseibacteriota</taxon>
    </lineage>
</organism>
<gene>
    <name evidence="4" type="ORF">A2961_02050</name>
</gene>
<dbReference type="Gene3D" id="3.40.710.10">
    <property type="entry name" value="DD-peptidase/beta-lactamase superfamily"/>
    <property type="match status" value="1"/>
</dbReference>
<dbReference type="InterPro" id="IPR000871">
    <property type="entry name" value="Beta-lactam_class-A"/>
</dbReference>
<dbReference type="SUPFAM" id="SSF56601">
    <property type="entry name" value="beta-lactamase/transpeptidase-like"/>
    <property type="match status" value="1"/>
</dbReference>
<keyword evidence="2" id="KW-0472">Membrane</keyword>
<dbReference type="PANTHER" id="PTHR35333">
    <property type="entry name" value="BETA-LACTAMASE"/>
    <property type="match status" value="1"/>
</dbReference>
<reference evidence="4 5" key="1">
    <citation type="journal article" date="2016" name="Nat. Commun.">
        <title>Thousands of microbial genomes shed light on interconnected biogeochemical processes in an aquifer system.</title>
        <authorList>
            <person name="Anantharaman K."/>
            <person name="Brown C.T."/>
            <person name="Hug L.A."/>
            <person name="Sharon I."/>
            <person name="Castelle C.J."/>
            <person name="Probst A.J."/>
            <person name="Thomas B.C."/>
            <person name="Singh A."/>
            <person name="Wilkins M.J."/>
            <person name="Karaoz U."/>
            <person name="Brodie E.L."/>
            <person name="Williams K.H."/>
            <person name="Hubbard S.S."/>
            <person name="Banfield J.F."/>
        </authorList>
    </citation>
    <scope>NUCLEOTIDE SEQUENCE [LARGE SCALE GENOMIC DNA]</scope>
</reference>
<keyword evidence="2" id="KW-0812">Transmembrane</keyword>
<comment type="caution">
    <text evidence="4">The sequence shown here is derived from an EMBL/GenBank/DDBJ whole genome shotgun (WGS) entry which is preliminary data.</text>
</comment>
<dbReference type="Pfam" id="PF13354">
    <property type="entry name" value="Beta-lactamase2"/>
    <property type="match status" value="1"/>
</dbReference>
<feature type="transmembrane region" description="Helical" evidence="2">
    <location>
        <begin position="53"/>
        <end position="73"/>
    </location>
</feature>
<dbReference type="STRING" id="1802519.A2961_02050"/>
<keyword evidence="2" id="KW-1133">Transmembrane helix</keyword>
<name>A0A1F8BI11_9BACT</name>
<feature type="domain" description="Beta-lactamase class A catalytic" evidence="3">
    <location>
        <begin position="137"/>
        <end position="335"/>
    </location>
</feature>
<dbReference type="PANTHER" id="PTHR35333:SF4">
    <property type="entry name" value="SLR0121 PROTEIN"/>
    <property type="match status" value="1"/>
</dbReference>
<evidence type="ECO:0000313" key="5">
    <source>
        <dbReference type="Proteomes" id="UP000177082"/>
    </source>
</evidence>
<accession>A0A1F8BI11</accession>
<feature type="region of interest" description="Disordered" evidence="1">
    <location>
        <begin position="1"/>
        <end position="22"/>
    </location>
</feature>
<evidence type="ECO:0000313" key="4">
    <source>
        <dbReference type="EMBL" id="OGM63309.1"/>
    </source>
</evidence>
<dbReference type="InterPro" id="IPR045155">
    <property type="entry name" value="Beta-lactam_cat"/>
</dbReference>
<protein>
    <recommendedName>
        <fullName evidence="3">Beta-lactamase class A catalytic domain-containing protein</fullName>
    </recommendedName>
</protein>
<proteinExistence type="predicted"/>
<dbReference type="Proteomes" id="UP000177082">
    <property type="component" value="Unassembled WGS sequence"/>
</dbReference>
<dbReference type="EMBL" id="MGHF01000018">
    <property type="protein sequence ID" value="OGM63309.1"/>
    <property type="molecule type" value="Genomic_DNA"/>
</dbReference>
<evidence type="ECO:0000256" key="1">
    <source>
        <dbReference type="SAM" id="MobiDB-lite"/>
    </source>
</evidence>
<dbReference type="GO" id="GO:0008800">
    <property type="term" value="F:beta-lactamase activity"/>
    <property type="evidence" value="ECO:0007669"/>
    <property type="project" value="InterPro"/>
</dbReference>
<dbReference type="InterPro" id="IPR012338">
    <property type="entry name" value="Beta-lactam/transpept-like"/>
</dbReference>
<sequence length="360" mass="40951">MRIPFLSERSEDEEEYTDRDEKLPSKRKFKDLKSEYRKSRKEPHRPWGNKERLFVALVLLSTIIASAIGGLSARSWKLPGLPKFKLPEFKLPSLTGIIGETIVIEKNDDGEKIASKADEITTRVSEITENLSGIYAFYLIDLDSDFSFGLNEDEVMTAASLVKLPVMVLMYREAELGNLKLNTEYLIKDSDKVSGSGSLSGKAEGTSVIYKDLVYYMGHESDNTAFNIARKILGDKETQDYIDKIGMASTTLTKNLTTPHDVGLFFRKLWNKELISVKSRDEILEVLTDTIYENFLPRNVDEEVMVSHKYGREIHVINDAGIVFTEKPFVLVVMTEGIVENEAEEYLPKVIKQIYDGWIH</sequence>
<evidence type="ECO:0000259" key="3">
    <source>
        <dbReference type="Pfam" id="PF13354"/>
    </source>
</evidence>
<dbReference type="GO" id="GO:0030655">
    <property type="term" value="P:beta-lactam antibiotic catabolic process"/>
    <property type="evidence" value="ECO:0007669"/>
    <property type="project" value="InterPro"/>
</dbReference>